<proteinExistence type="predicted"/>
<dbReference type="SMART" id="SM01080">
    <property type="entry name" value="CHASE2"/>
    <property type="match status" value="1"/>
</dbReference>
<feature type="transmembrane region" description="Helical" evidence="1">
    <location>
        <begin position="451"/>
        <end position="468"/>
    </location>
</feature>
<dbReference type="GO" id="GO:0004016">
    <property type="term" value="F:adenylate cyclase activity"/>
    <property type="evidence" value="ECO:0007669"/>
    <property type="project" value="UniProtKB-EC"/>
</dbReference>
<evidence type="ECO:0000256" key="1">
    <source>
        <dbReference type="SAM" id="Phobius"/>
    </source>
</evidence>
<dbReference type="CDD" id="cd07302">
    <property type="entry name" value="CHD"/>
    <property type="match status" value="1"/>
</dbReference>
<dbReference type="Pfam" id="PF05226">
    <property type="entry name" value="CHASE2"/>
    <property type="match status" value="1"/>
</dbReference>
<dbReference type="SMART" id="SM00044">
    <property type="entry name" value="CYCc"/>
    <property type="match status" value="1"/>
</dbReference>
<sequence length="772" mass="87032">MLLPGMARFNGDYFDFWRMSIRIKAFKACLSALLIGLIGGVLCLTKAGLYLEEELGLAWLFKMRGPMISPKDVIIVNIDKSSAEILHLPEDPEKWPRSYYADLIEKLNRQNPALIAFNIYFGEDRDSDNDARLAKAMAAGKNIILSNYLKQYTIPAAGSFSEFRYERIIDPIFVLDHAALGTAPFPLPKTSSTVKQFWAYKKSAGDIPTFPVTVFQCYVFKKAYLEILQLLQQLDPILESTLPATFEQLASEYKAIEIIQKIQSALAIETKSLEQLDSLLARAGYSSEKTRLMQAWLSLLKSPDSLYFNHYGKGGTITTLPFHQVLVRDILNPKTFKDKVILVGYSENIEPEKNQGLYTDFSNDNGETISSTEIAATAVANLVNNSWLRPLQLQDQFLLILLWSFLLYGICRLFVYKLAISLIIALSAAYVAVACLRFTIAFVWIPLFIPIMLQAPFVLIVATLSHFLKNKKDHQNMCKAFSFYLPDNVVNKIALQPEKDAMNHYGELMQGVCLATDAGQYTTLSETMDPLALNNLMNQYYGVMFAQVKNYHGIISDVIGDAMLAIWATPLTETQHRINACHAALEIKRAIDGFNRSQSHQLPTRLGLHYGQMRLGNVGAMEHYEYRAVGDIVNTATRIEGLNKLLGTHVLVSASVIEGLTGFFTREMGVFILKGKTFPVIIFELIARIDQVESHWLPLITAFTKALKLFQAYQWPKALEAFLAIEKEYPDDGPTRFYISYLNQGLTFLPEKHDEEQAAFIEIGNITDMLHS</sequence>
<dbReference type="PROSITE" id="PS50125">
    <property type="entry name" value="GUANYLATE_CYCLASE_2"/>
    <property type="match status" value="1"/>
</dbReference>
<dbReference type="EC" id="4.6.1.1" evidence="3"/>
<feature type="transmembrane region" description="Helical" evidence="1">
    <location>
        <begin position="397"/>
        <end position="415"/>
    </location>
</feature>
<feature type="transmembrane region" description="Helical" evidence="1">
    <location>
        <begin position="422"/>
        <end position="445"/>
    </location>
</feature>
<dbReference type="EMBL" id="CADCXN010000043">
    <property type="protein sequence ID" value="CAA9889946.1"/>
    <property type="molecule type" value="Genomic_DNA"/>
</dbReference>
<comment type="caution">
    <text evidence="3">The sequence shown here is derived from an EMBL/GenBank/DDBJ whole genome shotgun (WGS) entry which is preliminary data.</text>
</comment>
<dbReference type="AlphaFoldDB" id="A0A8S0W9G6"/>
<dbReference type="PANTHER" id="PTHR43081:SF1">
    <property type="entry name" value="ADENYLATE CYCLASE, TERMINAL-DIFFERENTIATION SPECIFIC"/>
    <property type="match status" value="1"/>
</dbReference>
<keyword evidence="1" id="KW-0812">Transmembrane</keyword>
<keyword evidence="4" id="KW-1185">Reference proteome</keyword>
<feature type="domain" description="Guanylate cyclase" evidence="2">
    <location>
        <begin position="512"/>
        <end position="640"/>
    </location>
</feature>
<accession>A0A8S0W9G6</accession>
<dbReference type="Gene3D" id="3.30.70.1230">
    <property type="entry name" value="Nucleotide cyclase"/>
    <property type="match status" value="1"/>
</dbReference>
<name>A0A8S0W9G6_9GAMM</name>
<dbReference type="GO" id="GO:0035556">
    <property type="term" value="P:intracellular signal transduction"/>
    <property type="evidence" value="ECO:0007669"/>
    <property type="project" value="InterPro"/>
</dbReference>
<dbReference type="InterPro" id="IPR050697">
    <property type="entry name" value="Adenylyl/Guanylyl_Cyclase_3/4"/>
</dbReference>
<keyword evidence="1" id="KW-0472">Membrane</keyword>
<dbReference type="Proteomes" id="UP000494216">
    <property type="component" value="Unassembled WGS sequence"/>
</dbReference>
<dbReference type="PANTHER" id="PTHR43081">
    <property type="entry name" value="ADENYLATE CYCLASE, TERMINAL-DIFFERENTIATION SPECIFIC-RELATED"/>
    <property type="match status" value="1"/>
</dbReference>
<evidence type="ECO:0000259" key="2">
    <source>
        <dbReference type="PROSITE" id="PS50125"/>
    </source>
</evidence>
<dbReference type="Pfam" id="PF00211">
    <property type="entry name" value="Guanylate_cyc"/>
    <property type="match status" value="1"/>
</dbReference>
<organism evidence="3 4">
    <name type="scientific">Candidatus Methylobacter favarea</name>
    <dbReference type="NCBI Taxonomy" id="2707345"/>
    <lineage>
        <taxon>Bacteria</taxon>
        <taxon>Pseudomonadati</taxon>
        <taxon>Pseudomonadota</taxon>
        <taxon>Gammaproteobacteria</taxon>
        <taxon>Methylococcales</taxon>
        <taxon>Methylococcaceae</taxon>
        <taxon>Methylobacter</taxon>
    </lineage>
</organism>
<dbReference type="InterPro" id="IPR029787">
    <property type="entry name" value="Nucleotide_cyclase"/>
</dbReference>
<protein>
    <submittedName>
        <fullName evidence="3">Adenylate cyclase 1</fullName>
        <ecNumber evidence="3">4.6.1.1</ecNumber>
    </submittedName>
</protein>
<evidence type="ECO:0000313" key="3">
    <source>
        <dbReference type="EMBL" id="CAA9889946.1"/>
    </source>
</evidence>
<dbReference type="InterPro" id="IPR001054">
    <property type="entry name" value="A/G_cyclase"/>
</dbReference>
<dbReference type="GO" id="GO:0009190">
    <property type="term" value="P:cyclic nucleotide biosynthetic process"/>
    <property type="evidence" value="ECO:0007669"/>
    <property type="project" value="InterPro"/>
</dbReference>
<dbReference type="SUPFAM" id="SSF55073">
    <property type="entry name" value="Nucleotide cyclase"/>
    <property type="match status" value="1"/>
</dbReference>
<keyword evidence="3" id="KW-0456">Lyase</keyword>
<dbReference type="InterPro" id="IPR007890">
    <property type="entry name" value="CHASE2"/>
</dbReference>
<keyword evidence="1" id="KW-1133">Transmembrane helix</keyword>
<gene>
    <name evidence="3" type="primary">cya</name>
    <name evidence="3" type="ORF">METHB2_160013</name>
</gene>
<reference evidence="3 4" key="1">
    <citation type="submission" date="2020-02" db="EMBL/GenBank/DDBJ databases">
        <authorList>
            <person name="Hogendoorn C."/>
        </authorList>
    </citation>
    <scope>NUCLEOTIDE SEQUENCE [LARGE SCALE GENOMIC DNA]</scope>
    <source>
        <strain evidence="3">METHB21</strain>
    </source>
</reference>
<evidence type="ECO:0000313" key="4">
    <source>
        <dbReference type="Proteomes" id="UP000494216"/>
    </source>
</evidence>